<sequence>MQKAESLLRTGGGAWDLDSPFSDYIEQVTRPAMEKVKLAPMSKDNYGRGLRLLLGTAISARRTGRSTSSG</sequence>
<comment type="caution">
    <text evidence="1">The sequence shown here is derived from an EMBL/GenBank/DDBJ whole genome shotgun (WGS) entry which is preliminary data.</text>
</comment>
<organism evidence="1 2">
    <name type="scientific">Brachybacterium hainanense</name>
    <dbReference type="NCBI Taxonomy" id="1541174"/>
    <lineage>
        <taxon>Bacteria</taxon>
        <taxon>Bacillati</taxon>
        <taxon>Actinomycetota</taxon>
        <taxon>Actinomycetes</taxon>
        <taxon>Micrococcales</taxon>
        <taxon>Dermabacteraceae</taxon>
        <taxon>Brachybacterium</taxon>
    </lineage>
</organism>
<keyword evidence="2" id="KW-1185">Reference proteome</keyword>
<name>A0ABV6REP3_9MICO</name>
<dbReference type="RefSeq" id="WP_376982063.1">
    <property type="nucleotide sequence ID" value="NZ_JBHLSV010000020.1"/>
</dbReference>
<evidence type="ECO:0000313" key="2">
    <source>
        <dbReference type="Proteomes" id="UP001589793"/>
    </source>
</evidence>
<dbReference type="EMBL" id="JBHLSV010000020">
    <property type="protein sequence ID" value="MFC0675226.1"/>
    <property type="molecule type" value="Genomic_DNA"/>
</dbReference>
<accession>A0ABV6REP3</accession>
<reference evidence="1 2" key="1">
    <citation type="submission" date="2024-09" db="EMBL/GenBank/DDBJ databases">
        <authorList>
            <person name="Sun Q."/>
            <person name="Mori K."/>
        </authorList>
    </citation>
    <scope>NUCLEOTIDE SEQUENCE [LARGE SCALE GENOMIC DNA]</scope>
    <source>
        <strain evidence="1 2">CICC 10874</strain>
    </source>
</reference>
<proteinExistence type="predicted"/>
<evidence type="ECO:0000313" key="1">
    <source>
        <dbReference type="EMBL" id="MFC0675226.1"/>
    </source>
</evidence>
<dbReference type="Proteomes" id="UP001589793">
    <property type="component" value="Unassembled WGS sequence"/>
</dbReference>
<protein>
    <submittedName>
        <fullName evidence="1">Uncharacterized protein</fullName>
    </submittedName>
</protein>
<gene>
    <name evidence="1" type="ORF">ACFFF6_14780</name>
</gene>